<dbReference type="Proteomes" id="UP000008144">
    <property type="component" value="Chromosome 6"/>
</dbReference>
<reference evidence="1" key="2">
    <citation type="journal article" date="2008" name="Genome Biol.">
        <title>Improved genome assembly and evidence-based global gene model set for the chordate Ciona intestinalis: new insight into intron and operon populations.</title>
        <authorList>
            <person name="Satou Y."/>
            <person name="Mineta K."/>
            <person name="Ogasawara M."/>
            <person name="Sasakura Y."/>
            <person name="Shoguchi E."/>
            <person name="Ueno K."/>
            <person name="Yamada L."/>
            <person name="Matsumoto J."/>
            <person name="Wasserscheid J."/>
            <person name="Dewar K."/>
            <person name="Wiley G.B."/>
            <person name="Macmil S.L."/>
            <person name="Roe B.A."/>
            <person name="Zeller R.W."/>
            <person name="Hastings K.E."/>
            <person name="Lemaire P."/>
            <person name="Lindquist E."/>
            <person name="Endo T."/>
            <person name="Hotta K."/>
            <person name="Inaba K."/>
        </authorList>
    </citation>
    <scope>NUCLEOTIDE SEQUENCE [LARGE SCALE GENOMIC DNA]</scope>
    <source>
        <strain evidence="1">wild type</strain>
    </source>
</reference>
<dbReference type="AlphaFoldDB" id="H2XU73"/>
<dbReference type="EMBL" id="EAAA01002305">
    <property type="status" value="NOT_ANNOTATED_CDS"/>
    <property type="molecule type" value="Genomic_DNA"/>
</dbReference>
<accession>H2XU73</accession>
<protein>
    <submittedName>
        <fullName evidence="1">Uncharacterized protein</fullName>
    </submittedName>
</protein>
<evidence type="ECO:0000313" key="2">
    <source>
        <dbReference type="Proteomes" id="UP000008144"/>
    </source>
</evidence>
<dbReference type="InParanoid" id="H2XU73"/>
<organism evidence="1 2">
    <name type="scientific">Ciona intestinalis</name>
    <name type="common">Transparent sea squirt</name>
    <name type="synonym">Ascidia intestinalis</name>
    <dbReference type="NCBI Taxonomy" id="7719"/>
    <lineage>
        <taxon>Eukaryota</taxon>
        <taxon>Metazoa</taxon>
        <taxon>Chordata</taxon>
        <taxon>Tunicata</taxon>
        <taxon>Ascidiacea</taxon>
        <taxon>Phlebobranchia</taxon>
        <taxon>Cionidae</taxon>
        <taxon>Ciona</taxon>
    </lineage>
</organism>
<dbReference type="Ensembl" id="ENSCINT00000034550.1">
    <property type="protein sequence ID" value="ENSCINP00000033207.1"/>
    <property type="gene ID" value="ENSCING00000021303.1"/>
</dbReference>
<proteinExistence type="predicted"/>
<evidence type="ECO:0000313" key="1">
    <source>
        <dbReference type="Ensembl" id="ENSCINP00000033207.1"/>
    </source>
</evidence>
<keyword evidence="2" id="KW-1185">Reference proteome</keyword>
<reference evidence="1" key="3">
    <citation type="submission" date="2025-08" db="UniProtKB">
        <authorList>
            <consortium name="Ensembl"/>
        </authorList>
    </citation>
    <scope>IDENTIFICATION</scope>
</reference>
<name>H2XU73_CIOIN</name>
<reference evidence="2" key="1">
    <citation type="journal article" date="2002" name="Science">
        <title>The draft genome of Ciona intestinalis: insights into chordate and vertebrate origins.</title>
        <authorList>
            <person name="Dehal P."/>
            <person name="Satou Y."/>
            <person name="Campbell R.K."/>
            <person name="Chapman J."/>
            <person name="Degnan B."/>
            <person name="De Tomaso A."/>
            <person name="Davidson B."/>
            <person name="Di Gregorio A."/>
            <person name="Gelpke M."/>
            <person name="Goodstein D.M."/>
            <person name="Harafuji N."/>
            <person name="Hastings K.E."/>
            <person name="Ho I."/>
            <person name="Hotta K."/>
            <person name="Huang W."/>
            <person name="Kawashima T."/>
            <person name="Lemaire P."/>
            <person name="Martinez D."/>
            <person name="Meinertzhagen I.A."/>
            <person name="Necula S."/>
            <person name="Nonaka M."/>
            <person name="Putnam N."/>
            <person name="Rash S."/>
            <person name="Saiga H."/>
            <person name="Satake M."/>
            <person name="Terry A."/>
            <person name="Yamada L."/>
            <person name="Wang H.G."/>
            <person name="Awazu S."/>
            <person name="Azumi K."/>
            <person name="Boore J."/>
            <person name="Branno M."/>
            <person name="Chin-Bow S."/>
            <person name="DeSantis R."/>
            <person name="Doyle S."/>
            <person name="Francino P."/>
            <person name="Keys D.N."/>
            <person name="Haga S."/>
            <person name="Hayashi H."/>
            <person name="Hino K."/>
            <person name="Imai K.S."/>
            <person name="Inaba K."/>
            <person name="Kano S."/>
            <person name="Kobayashi K."/>
            <person name="Kobayashi M."/>
            <person name="Lee B.I."/>
            <person name="Makabe K.W."/>
            <person name="Manohar C."/>
            <person name="Matassi G."/>
            <person name="Medina M."/>
            <person name="Mochizuki Y."/>
            <person name="Mount S."/>
            <person name="Morishita T."/>
            <person name="Miura S."/>
            <person name="Nakayama A."/>
            <person name="Nishizaka S."/>
            <person name="Nomoto H."/>
            <person name="Ohta F."/>
            <person name="Oishi K."/>
            <person name="Rigoutsos I."/>
            <person name="Sano M."/>
            <person name="Sasaki A."/>
            <person name="Sasakura Y."/>
            <person name="Shoguchi E."/>
            <person name="Shin-i T."/>
            <person name="Spagnuolo A."/>
            <person name="Stainier D."/>
            <person name="Suzuki M.M."/>
            <person name="Tassy O."/>
            <person name="Takatori N."/>
            <person name="Tokuoka M."/>
            <person name="Yagi K."/>
            <person name="Yoshizaki F."/>
            <person name="Wada S."/>
            <person name="Zhang C."/>
            <person name="Hyatt P.D."/>
            <person name="Larimer F."/>
            <person name="Detter C."/>
            <person name="Doggett N."/>
            <person name="Glavina T."/>
            <person name="Hawkins T."/>
            <person name="Richardson P."/>
            <person name="Lucas S."/>
            <person name="Kohara Y."/>
            <person name="Levine M."/>
            <person name="Satoh N."/>
            <person name="Rokhsar D.S."/>
        </authorList>
    </citation>
    <scope>NUCLEOTIDE SEQUENCE [LARGE SCALE GENOMIC DNA]</scope>
</reference>
<dbReference type="GeneTree" id="ENSGT00660000097128"/>
<sequence length="98" mass="11339">MMEYLESTKTFEDLILASNILCGLCREVTKVVVIISCESLTVLLLCLLTERIKSQSKFDVFRAVRDLGLFVTKEQYELLYKCLLHHKQEIDIYANTTC</sequence>
<dbReference type="HOGENOM" id="CLU_2333013_0_0_1"/>
<reference evidence="1" key="4">
    <citation type="submission" date="2025-09" db="UniProtKB">
        <authorList>
            <consortium name="Ensembl"/>
        </authorList>
    </citation>
    <scope>IDENTIFICATION</scope>
</reference>